<keyword evidence="3" id="KW-1185">Reference proteome</keyword>
<dbReference type="Proteomes" id="UP000006038">
    <property type="component" value="Chromosome 7"/>
</dbReference>
<reference evidence="2" key="2">
    <citation type="submission" date="2013-04" db="UniProtKB">
        <authorList>
            <consortium name="EnsemblPlants"/>
        </authorList>
    </citation>
    <scope>IDENTIFICATION</scope>
</reference>
<dbReference type="Gramene" id="OB07G19020.1">
    <property type="protein sequence ID" value="OB07G19020.1"/>
    <property type="gene ID" value="OB07G19020"/>
</dbReference>
<protein>
    <submittedName>
        <fullName evidence="2">Uncharacterized protein</fullName>
    </submittedName>
</protein>
<evidence type="ECO:0000313" key="3">
    <source>
        <dbReference type="Proteomes" id="UP000006038"/>
    </source>
</evidence>
<feature type="region of interest" description="Disordered" evidence="1">
    <location>
        <begin position="1"/>
        <end position="21"/>
    </location>
</feature>
<proteinExistence type="predicted"/>
<reference evidence="2" key="1">
    <citation type="journal article" date="2013" name="Nat. Commun.">
        <title>Whole-genome sequencing of Oryza brachyantha reveals mechanisms underlying Oryza genome evolution.</title>
        <authorList>
            <person name="Chen J."/>
            <person name="Huang Q."/>
            <person name="Gao D."/>
            <person name="Wang J."/>
            <person name="Lang Y."/>
            <person name="Liu T."/>
            <person name="Li B."/>
            <person name="Bai Z."/>
            <person name="Luis Goicoechea J."/>
            <person name="Liang C."/>
            <person name="Chen C."/>
            <person name="Zhang W."/>
            <person name="Sun S."/>
            <person name="Liao Y."/>
            <person name="Zhang X."/>
            <person name="Yang L."/>
            <person name="Song C."/>
            <person name="Wang M."/>
            <person name="Shi J."/>
            <person name="Liu G."/>
            <person name="Liu J."/>
            <person name="Zhou H."/>
            <person name="Zhou W."/>
            <person name="Yu Q."/>
            <person name="An N."/>
            <person name="Chen Y."/>
            <person name="Cai Q."/>
            <person name="Wang B."/>
            <person name="Liu B."/>
            <person name="Min J."/>
            <person name="Huang Y."/>
            <person name="Wu H."/>
            <person name="Li Z."/>
            <person name="Zhang Y."/>
            <person name="Yin Y."/>
            <person name="Song W."/>
            <person name="Jiang J."/>
            <person name="Jackson S.A."/>
            <person name="Wing R.A."/>
            <person name="Wang J."/>
            <person name="Chen M."/>
        </authorList>
    </citation>
    <scope>NUCLEOTIDE SEQUENCE [LARGE SCALE GENOMIC DNA]</scope>
    <source>
        <strain evidence="2">cv. IRGC 101232</strain>
    </source>
</reference>
<sequence length="87" mass="9876">MGTTGSSLYPAAPCLPLTGATPYRPARRCRLRYPALSTPRQEKWILLESIHLHYCYMFLFGISQTELFTEKLKDLESGDEESFGDAM</sequence>
<evidence type="ECO:0000313" key="2">
    <source>
        <dbReference type="EnsemblPlants" id="OB07G19020.1"/>
    </source>
</evidence>
<dbReference type="AlphaFoldDB" id="J3MKH0"/>
<organism evidence="2">
    <name type="scientific">Oryza brachyantha</name>
    <name type="common">malo sina</name>
    <dbReference type="NCBI Taxonomy" id="4533"/>
    <lineage>
        <taxon>Eukaryota</taxon>
        <taxon>Viridiplantae</taxon>
        <taxon>Streptophyta</taxon>
        <taxon>Embryophyta</taxon>
        <taxon>Tracheophyta</taxon>
        <taxon>Spermatophyta</taxon>
        <taxon>Magnoliopsida</taxon>
        <taxon>Liliopsida</taxon>
        <taxon>Poales</taxon>
        <taxon>Poaceae</taxon>
        <taxon>BOP clade</taxon>
        <taxon>Oryzoideae</taxon>
        <taxon>Oryzeae</taxon>
        <taxon>Oryzinae</taxon>
        <taxon>Oryza</taxon>
    </lineage>
</organism>
<dbReference type="EnsemblPlants" id="OB07G19020.1">
    <property type="protein sequence ID" value="OB07G19020.1"/>
    <property type="gene ID" value="OB07G19020"/>
</dbReference>
<dbReference type="HOGENOM" id="CLU_2487009_0_0_1"/>
<accession>J3MKH0</accession>
<evidence type="ECO:0000256" key="1">
    <source>
        <dbReference type="SAM" id="MobiDB-lite"/>
    </source>
</evidence>
<name>J3MKH0_ORYBR</name>